<name>A0A2H0NEM1_9BACT</name>
<evidence type="ECO:0000313" key="2">
    <source>
        <dbReference type="Proteomes" id="UP000230564"/>
    </source>
</evidence>
<dbReference type="GO" id="GO:0004386">
    <property type="term" value="F:helicase activity"/>
    <property type="evidence" value="ECO:0007669"/>
    <property type="project" value="UniProtKB-KW"/>
</dbReference>
<evidence type="ECO:0000313" key="1">
    <source>
        <dbReference type="EMBL" id="PIR06625.1"/>
    </source>
</evidence>
<proteinExistence type="predicted"/>
<keyword evidence="1" id="KW-0067">ATP-binding</keyword>
<gene>
    <name evidence="1" type="ORF">COV55_03220</name>
</gene>
<comment type="caution">
    <text evidence="1">The sequence shown here is derived from an EMBL/GenBank/DDBJ whole genome shotgun (WGS) entry which is preliminary data.</text>
</comment>
<dbReference type="Gene3D" id="3.20.20.140">
    <property type="entry name" value="Metal-dependent hydrolases"/>
    <property type="match status" value="1"/>
</dbReference>
<sequence>MRTIIDFHIHSKYSRATSKNFDLEEMVKWSEIKGVDIISCADFTHPAWFKILKENLIEDQLGSGLYQLKNNKSKVRFIISTEVSCIYRQGDKTRRVHLCILAPSLQVAEKINKKLEARGAKLASDGRPILGMSAKDVLNIILEADQNCMMIPAHAWTPWFAVFGSKSGFNSLQECFEDLTPHIKAIETGLSSDPLMNWHLSELDNIVLVSNSDAHSGPKIGREANVMDLDKFSYSEIIEVIKNKDKERFLYTIEFYPEEGMYYYDGHRDCGFSCSPQETSTKYKGVCPKCKKPLTIGVLYQVDKLADRLTNQIQQNKHISYKSIIPLPDIIADYYGVNSGSKKVTNLFEEIIQSAGNEFRVLLDLSKLELNKFMPEVLAEGIIRMRQNRVKIISGFDGQYGQVEIFSEQERKQSKDNEQTSMFIE</sequence>
<accession>A0A2H0NEM1</accession>
<keyword evidence="1" id="KW-0347">Helicase</keyword>
<dbReference type="SUPFAM" id="SSF89550">
    <property type="entry name" value="PHP domain-like"/>
    <property type="match status" value="1"/>
</dbReference>
<dbReference type="CDD" id="cd19067">
    <property type="entry name" value="PfuEndoQ-like"/>
    <property type="match status" value="1"/>
</dbReference>
<keyword evidence="1" id="KW-0378">Hydrolase</keyword>
<protein>
    <submittedName>
        <fullName evidence="1">DNA helicase UvrD</fullName>
    </submittedName>
</protein>
<dbReference type="InterPro" id="IPR016195">
    <property type="entry name" value="Pol/histidinol_Pase-like"/>
</dbReference>
<organism evidence="1 2">
    <name type="scientific">Candidatus Komeilibacteria bacterium CG11_big_fil_rev_8_21_14_0_20_36_20</name>
    <dbReference type="NCBI Taxonomy" id="1974477"/>
    <lineage>
        <taxon>Bacteria</taxon>
        <taxon>Candidatus Komeiliibacteriota</taxon>
    </lineage>
</organism>
<dbReference type="EMBL" id="PCWQ01000012">
    <property type="protein sequence ID" value="PIR06625.1"/>
    <property type="molecule type" value="Genomic_DNA"/>
</dbReference>
<dbReference type="AlphaFoldDB" id="A0A2H0NEM1"/>
<dbReference type="Proteomes" id="UP000230564">
    <property type="component" value="Unassembled WGS sequence"/>
</dbReference>
<dbReference type="PANTHER" id="PTHR40084:SF1">
    <property type="entry name" value="PHOSPHOTRANSFERASE"/>
    <property type="match status" value="1"/>
</dbReference>
<reference evidence="1 2" key="1">
    <citation type="submission" date="2017-09" db="EMBL/GenBank/DDBJ databases">
        <title>Depth-based differentiation of microbial function through sediment-hosted aquifers and enrichment of novel symbionts in the deep terrestrial subsurface.</title>
        <authorList>
            <person name="Probst A.J."/>
            <person name="Ladd B."/>
            <person name="Jarett J.K."/>
            <person name="Geller-Mcgrath D.E."/>
            <person name="Sieber C.M."/>
            <person name="Emerson J.B."/>
            <person name="Anantharaman K."/>
            <person name="Thomas B.C."/>
            <person name="Malmstrom R."/>
            <person name="Stieglmeier M."/>
            <person name="Klingl A."/>
            <person name="Woyke T."/>
            <person name="Ryan C.M."/>
            <person name="Banfield J.F."/>
        </authorList>
    </citation>
    <scope>NUCLEOTIDE SEQUENCE [LARGE SCALE GENOMIC DNA]</scope>
    <source>
        <strain evidence="1">CG11_big_fil_rev_8_21_14_0_20_36_20</strain>
    </source>
</reference>
<dbReference type="PANTHER" id="PTHR40084">
    <property type="entry name" value="PHOSPHOHYDROLASE, PHP FAMILY"/>
    <property type="match status" value="1"/>
</dbReference>
<keyword evidence="1" id="KW-0547">Nucleotide-binding</keyword>